<dbReference type="SUPFAM" id="SSF54523">
    <property type="entry name" value="Pili subunits"/>
    <property type="match status" value="1"/>
</dbReference>
<reference evidence="1 2" key="1">
    <citation type="submission" date="2016-02" db="EMBL/GenBank/DDBJ databases">
        <title>Draft genome sequence of Thermodesulfatator sp. S606.</title>
        <authorList>
            <person name="Lai Q."/>
            <person name="Cao J."/>
            <person name="Dupont S."/>
            <person name="Shao Z."/>
            <person name="Jebbar M."/>
            <person name="Alain K."/>
        </authorList>
    </citation>
    <scope>NUCLEOTIDE SEQUENCE [LARGE SCALE GENOMIC DNA]</scope>
    <source>
        <strain evidence="1 2">S606</strain>
    </source>
</reference>
<accession>A0A177E8I2</accession>
<dbReference type="AlphaFoldDB" id="A0A177E8I2"/>
<dbReference type="Proteomes" id="UP000076964">
    <property type="component" value="Unassembled WGS sequence"/>
</dbReference>
<dbReference type="Pfam" id="PF07963">
    <property type="entry name" value="N_methyl"/>
    <property type="match status" value="1"/>
</dbReference>
<dbReference type="NCBIfam" id="TIGR02532">
    <property type="entry name" value="IV_pilin_GFxxxE"/>
    <property type="match status" value="1"/>
</dbReference>
<dbReference type="InterPro" id="IPR012902">
    <property type="entry name" value="N_methyl_site"/>
</dbReference>
<proteinExistence type="predicted"/>
<protein>
    <recommendedName>
        <fullName evidence="3">General secretion pathway GspH domain-containing protein</fullName>
    </recommendedName>
</protein>
<evidence type="ECO:0000313" key="1">
    <source>
        <dbReference type="EMBL" id="OAG28215.1"/>
    </source>
</evidence>
<dbReference type="OrthoDB" id="9799754at2"/>
<keyword evidence="2" id="KW-1185">Reference proteome</keyword>
<organism evidence="1 2">
    <name type="scientific">Thermodesulfatator autotrophicus</name>
    <dbReference type="NCBI Taxonomy" id="1795632"/>
    <lineage>
        <taxon>Bacteria</taxon>
        <taxon>Pseudomonadati</taxon>
        <taxon>Thermodesulfobacteriota</taxon>
        <taxon>Thermodesulfobacteria</taxon>
        <taxon>Thermodesulfobacteriales</taxon>
        <taxon>Thermodesulfatatoraceae</taxon>
        <taxon>Thermodesulfatator</taxon>
    </lineage>
</organism>
<dbReference type="RefSeq" id="WP_068541197.1">
    <property type="nucleotide sequence ID" value="NZ_LSFI01000009.1"/>
</dbReference>
<sequence>MKQGVTLLELLVVLFLISLLAGLIFPRVASFIPRETTFLVETANFIEGARAKALVEKRLIVLIFDQKNRFIYLQAFNNNEEKTLPQKLKVPEEIEIKERGLMPLPEGNWGIMFWPDGASSGGEVEIINRLNGKRLICRLARSQFLAEVRPE</sequence>
<comment type="caution">
    <text evidence="1">The sequence shown here is derived from an EMBL/GenBank/DDBJ whole genome shotgun (WGS) entry which is preliminary data.</text>
</comment>
<name>A0A177E8I2_9BACT</name>
<dbReference type="EMBL" id="LSFI01000009">
    <property type="protein sequence ID" value="OAG28215.1"/>
    <property type="molecule type" value="Genomic_DNA"/>
</dbReference>
<gene>
    <name evidence="1" type="ORF">TH606_02900</name>
</gene>
<dbReference type="STRING" id="1795632.TH606_02900"/>
<evidence type="ECO:0000313" key="2">
    <source>
        <dbReference type="Proteomes" id="UP000076964"/>
    </source>
</evidence>
<dbReference type="PROSITE" id="PS00409">
    <property type="entry name" value="PROKAR_NTER_METHYL"/>
    <property type="match status" value="1"/>
</dbReference>
<dbReference type="InterPro" id="IPR045584">
    <property type="entry name" value="Pilin-like"/>
</dbReference>
<evidence type="ECO:0008006" key="3">
    <source>
        <dbReference type="Google" id="ProtNLM"/>
    </source>
</evidence>